<keyword evidence="4" id="KW-0833">Ubl conjugation pathway</keyword>
<dbReference type="InterPro" id="IPR007135">
    <property type="entry name" value="Atg3/Atg10"/>
</dbReference>
<evidence type="ECO:0000256" key="3">
    <source>
        <dbReference type="ARBA" id="ARBA00022679"/>
    </source>
</evidence>
<evidence type="ECO:0000313" key="9">
    <source>
        <dbReference type="Proteomes" id="UP001215151"/>
    </source>
</evidence>
<proteinExistence type="inferred from homology"/>
<accession>A0AAD7U3N3</accession>
<dbReference type="GO" id="GO:0000045">
    <property type="term" value="P:autophagosome assembly"/>
    <property type="evidence" value="ECO:0007669"/>
    <property type="project" value="TreeGrafter"/>
</dbReference>
<dbReference type="GO" id="GO:0005829">
    <property type="term" value="C:cytosol"/>
    <property type="evidence" value="ECO:0007669"/>
    <property type="project" value="TreeGrafter"/>
</dbReference>
<dbReference type="PANTHER" id="PTHR14957:SF1">
    <property type="entry name" value="UBIQUITIN-LIKE-CONJUGATING ENZYME ATG10"/>
    <property type="match status" value="1"/>
</dbReference>
<sequence length="217" mass="24126">MLTTLTRAQFEEACRRYVDAHPGGYCSEVKAHPSGWSWYEHPYVPGLGYLSRTLLLPRPSSGGEGNDGDEVEESYAIDDEATASLPPEHFTCQQYVVYSPTFQVPTFYFTLHDPSGSPLPLDAIVESALFRRHSLPSPNGNAFALTLPDTSLALLSQGDHPTLGTPSWYFHPCRTSEAVSEILTESNDAENSNELLRWMEVWFMVLSNVVDFFAGSQ</sequence>
<organism evidence="8 9">
    <name type="scientific">Trametes cubensis</name>
    <dbReference type="NCBI Taxonomy" id="1111947"/>
    <lineage>
        <taxon>Eukaryota</taxon>
        <taxon>Fungi</taxon>
        <taxon>Dikarya</taxon>
        <taxon>Basidiomycota</taxon>
        <taxon>Agaricomycotina</taxon>
        <taxon>Agaricomycetes</taxon>
        <taxon>Polyporales</taxon>
        <taxon>Polyporaceae</taxon>
        <taxon>Trametes</taxon>
    </lineage>
</organism>
<dbReference type="EMBL" id="JAPEVG010000007">
    <property type="protein sequence ID" value="KAJ8501435.1"/>
    <property type="molecule type" value="Genomic_DNA"/>
</dbReference>
<dbReference type="AlphaFoldDB" id="A0AAD7U3N3"/>
<dbReference type="Proteomes" id="UP001215151">
    <property type="component" value="Unassembled WGS sequence"/>
</dbReference>
<evidence type="ECO:0000256" key="6">
    <source>
        <dbReference type="ARBA" id="ARBA00023006"/>
    </source>
</evidence>
<comment type="similarity">
    <text evidence="1">Belongs to the ATG10 family.</text>
</comment>
<evidence type="ECO:0000256" key="2">
    <source>
        <dbReference type="ARBA" id="ARBA00021099"/>
    </source>
</evidence>
<evidence type="ECO:0000256" key="1">
    <source>
        <dbReference type="ARBA" id="ARBA00005696"/>
    </source>
</evidence>
<keyword evidence="9" id="KW-1185">Reference proteome</keyword>
<dbReference type="GO" id="GO:0000422">
    <property type="term" value="P:autophagy of mitochondrion"/>
    <property type="evidence" value="ECO:0007669"/>
    <property type="project" value="TreeGrafter"/>
</dbReference>
<evidence type="ECO:0000256" key="4">
    <source>
        <dbReference type="ARBA" id="ARBA00022786"/>
    </source>
</evidence>
<gene>
    <name evidence="8" type="ORF">ONZ51_g590</name>
</gene>
<dbReference type="Pfam" id="PF03987">
    <property type="entry name" value="Autophagy_act_C"/>
    <property type="match status" value="1"/>
</dbReference>
<keyword evidence="6" id="KW-0072">Autophagy</keyword>
<dbReference type="GO" id="GO:0061651">
    <property type="term" value="F:Atg12 conjugating enzyme activity"/>
    <property type="evidence" value="ECO:0007669"/>
    <property type="project" value="TreeGrafter"/>
</dbReference>
<dbReference type="PANTHER" id="PTHR14957">
    <property type="entry name" value="UBIQUITIN-LIKE-CONJUGATING ENZYME ATG10"/>
    <property type="match status" value="1"/>
</dbReference>
<dbReference type="GO" id="GO:0032446">
    <property type="term" value="P:protein modification by small protein conjugation"/>
    <property type="evidence" value="ECO:0007669"/>
    <property type="project" value="TreeGrafter"/>
</dbReference>
<protein>
    <recommendedName>
        <fullName evidence="2">Ubiquitin-like-conjugating enzyme ATG10</fullName>
    </recommendedName>
    <alternativeName>
        <fullName evidence="7">Autophagy-related protein 10</fullName>
    </alternativeName>
</protein>
<reference evidence="8" key="1">
    <citation type="submission" date="2022-11" db="EMBL/GenBank/DDBJ databases">
        <title>Genome Sequence of Cubamyces cubensis.</title>
        <authorList>
            <person name="Buettner E."/>
        </authorList>
    </citation>
    <scope>NUCLEOTIDE SEQUENCE</scope>
    <source>
        <strain evidence="8">MPL-01</strain>
    </source>
</reference>
<evidence type="ECO:0000256" key="5">
    <source>
        <dbReference type="ARBA" id="ARBA00022927"/>
    </source>
</evidence>
<evidence type="ECO:0000313" key="8">
    <source>
        <dbReference type="EMBL" id="KAJ8501435.1"/>
    </source>
</evidence>
<keyword evidence="5" id="KW-0653">Protein transport</keyword>
<dbReference type="Gene3D" id="3.30.1460.50">
    <property type="match status" value="1"/>
</dbReference>
<comment type="caution">
    <text evidence="8">The sequence shown here is derived from an EMBL/GenBank/DDBJ whole genome shotgun (WGS) entry which is preliminary data.</text>
</comment>
<keyword evidence="3" id="KW-0808">Transferase</keyword>
<name>A0AAD7U3N3_9APHY</name>
<keyword evidence="5" id="KW-0813">Transport</keyword>
<dbReference type="GO" id="GO:0015031">
    <property type="term" value="P:protein transport"/>
    <property type="evidence" value="ECO:0007669"/>
    <property type="project" value="UniProtKB-KW"/>
</dbReference>
<evidence type="ECO:0000256" key="7">
    <source>
        <dbReference type="ARBA" id="ARBA00029833"/>
    </source>
</evidence>